<comment type="caution">
    <text evidence="1">The sequence shown here is derived from an EMBL/GenBank/DDBJ whole genome shotgun (WGS) entry which is preliminary data.</text>
</comment>
<keyword evidence="2" id="KW-1185">Reference proteome</keyword>
<feature type="non-terminal residue" evidence="1">
    <location>
        <position position="214"/>
    </location>
</feature>
<evidence type="ECO:0000313" key="1">
    <source>
        <dbReference type="EMBL" id="CAG8837169.1"/>
    </source>
</evidence>
<dbReference type="Proteomes" id="UP000789901">
    <property type="component" value="Unassembled WGS sequence"/>
</dbReference>
<dbReference type="EMBL" id="CAJVQB010055242">
    <property type="protein sequence ID" value="CAG8837169.1"/>
    <property type="molecule type" value="Genomic_DNA"/>
</dbReference>
<name>A0ABN7WPD8_GIGMA</name>
<accession>A0ABN7WPD8</accession>
<reference evidence="1 2" key="1">
    <citation type="submission" date="2021-06" db="EMBL/GenBank/DDBJ databases">
        <authorList>
            <person name="Kallberg Y."/>
            <person name="Tangrot J."/>
            <person name="Rosling A."/>
        </authorList>
    </citation>
    <scope>NUCLEOTIDE SEQUENCE [LARGE SCALE GENOMIC DNA]</scope>
    <source>
        <strain evidence="1 2">120-4 pot B 10/14</strain>
    </source>
</reference>
<organism evidence="1 2">
    <name type="scientific">Gigaspora margarita</name>
    <dbReference type="NCBI Taxonomy" id="4874"/>
    <lineage>
        <taxon>Eukaryota</taxon>
        <taxon>Fungi</taxon>
        <taxon>Fungi incertae sedis</taxon>
        <taxon>Mucoromycota</taxon>
        <taxon>Glomeromycotina</taxon>
        <taxon>Glomeromycetes</taxon>
        <taxon>Diversisporales</taxon>
        <taxon>Gigasporaceae</taxon>
        <taxon>Gigaspora</taxon>
    </lineage>
</organism>
<proteinExistence type="predicted"/>
<sequence>MSRLNGDMQLEIFNQSLFESKNLTSPCLYFIENTLSKYEPLLLAMFKLQNDLLLLNLEMLNFYSLIYSTKKTHEVWDTDDSSNSVVQLNISDFNDKDDTNYIYLSITSPLYKKRRRLNKINPDEVRKIKVEEEKERRKQIIQGFTMLKEQFLPTCYKMSNAELLKKVLKNKEEKNLHDKLLQLNSICTKLNSELEYFKKMNENKEEVIELEYFK</sequence>
<protein>
    <submittedName>
        <fullName evidence="1">3638_t:CDS:1</fullName>
    </submittedName>
</protein>
<gene>
    <name evidence="1" type="ORF">GMARGA_LOCUS33378</name>
</gene>
<evidence type="ECO:0000313" key="2">
    <source>
        <dbReference type="Proteomes" id="UP000789901"/>
    </source>
</evidence>